<reference evidence="2" key="1">
    <citation type="submission" date="2020-01" db="EMBL/GenBank/DDBJ databases">
        <authorList>
            <consortium name="DOE Joint Genome Institute"/>
            <person name="Haridas S."/>
            <person name="Albert R."/>
            <person name="Binder M."/>
            <person name="Bloem J."/>
            <person name="Labutti K."/>
            <person name="Salamov A."/>
            <person name="Andreopoulos B."/>
            <person name="Baker S.E."/>
            <person name="Barry K."/>
            <person name="Bills G."/>
            <person name="Bluhm B.H."/>
            <person name="Cannon C."/>
            <person name="Castanera R."/>
            <person name="Culley D.E."/>
            <person name="Daum C."/>
            <person name="Ezra D."/>
            <person name="Gonzalez J.B."/>
            <person name="Henrissat B."/>
            <person name="Kuo A."/>
            <person name="Liang C."/>
            <person name="Lipzen A."/>
            <person name="Lutzoni F."/>
            <person name="Magnuson J."/>
            <person name="Mondo S."/>
            <person name="Nolan M."/>
            <person name="Ohm R."/>
            <person name="Pangilinan J."/>
            <person name="Park H.-J."/>
            <person name="Ramirez L."/>
            <person name="Alfaro M."/>
            <person name="Sun H."/>
            <person name="Tritt A."/>
            <person name="Yoshinaga Y."/>
            <person name="Zwiers L.-H."/>
            <person name="Turgeon B.G."/>
            <person name="Goodwin S.B."/>
            <person name="Spatafora J.W."/>
            <person name="Crous P.W."/>
            <person name="Grigoriev I.V."/>
        </authorList>
    </citation>
    <scope>NUCLEOTIDE SEQUENCE</scope>
    <source>
        <strain evidence="2">IPT5</strain>
    </source>
</reference>
<dbReference type="PANTHER" id="PTHR39603">
    <property type="entry name" value="CYANOVIRIN-N DOMAIN-CONTAINING PROTEIN"/>
    <property type="match status" value="1"/>
</dbReference>
<organism evidence="2 3">
    <name type="scientific">Plenodomus tracheiphilus IPT5</name>
    <dbReference type="NCBI Taxonomy" id="1408161"/>
    <lineage>
        <taxon>Eukaryota</taxon>
        <taxon>Fungi</taxon>
        <taxon>Dikarya</taxon>
        <taxon>Ascomycota</taxon>
        <taxon>Pezizomycotina</taxon>
        <taxon>Dothideomycetes</taxon>
        <taxon>Pleosporomycetidae</taxon>
        <taxon>Pleosporales</taxon>
        <taxon>Pleosporineae</taxon>
        <taxon>Leptosphaeriaceae</taxon>
        <taxon>Plenodomus</taxon>
    </lineage>
</organism>
<keyword evidence="3" id="KW-1185">Reference proteome</keyword>
<dbReference type="AlphaFoldDB" id="A0A6A7BNE6"/>
<protein>
    <recommendedName>
        <fullName evidence="4">Ecp2 effector protein domain-containing protein</fullName>
    </recommendedName>
</protein>
<evidence type="ECO:0008006" key="4">
    <source>
        <dbReference type="Google" id="ProtNLM"/>
    </source>
</evidence>
<dbReference type="EMBL" id="MU006290">
    <property type="protein sequence ID" value="KAF2855638.1"/>
    <property type="molecule type" value="Genomic_DNA"/>
</dbReference>
<dbReference type="PANTHER" id="PTHR39603:SF1">
    <property type="entry name" value="CYANOVIRIN-N DOMAIN-CONTAINING PROTEIN"/>
    <property type="match status" value="1"/>
</dbReference>
<dbReference type="OrthoDB" id="2112446at2759"/>
<evidence type="ECO:0000313" key="2">
    <source>
        <dbReference type="EMBL" id="KAF2855638.1"/>
    </source>
</evidence>
<feature type="signal peptide" evidence="1">
    <location>
        <begin position="1"/>
        <end position="22"/>
    </location>
</feature>
<name>A0A6A7BNE6_9PLEO</name>
<keyword evidence="1" id="KW-0732">Signal</keyword>
<evidence type="ECO:0000256" key="1">
    <source>
        <dbReference type="SAM" id="SignalP"/>
    </source>
</evidence>
<accession>A0A6A7BNE6</accession>
<gene>
    <name evidence="2" type="ORF">T440DRAFT_513742</name>
</gene>
<evidence type="ECO:0000313" key="3">
    <source>
        <dbReference type="Proteomes" id="UP000799423"/>
    </source>
</evidence>
<dbReference type="Proteomes" id="UP000799423">
    <property type="component" value="Unassembled WGS sequence"/>
</dbReference>
<proteinExistence type="predicted"/>
<sequence length="178" mass="18533">MYSLTILSSLILSYGSWQTVTAAPNGEARTSYPRVVPGPGLPSLESLGLTTAQLYEMPLPKNASDEVGVNFVPRCGPSESAYANVNGVIACYNYLKRIGQTRCPASGNAAVSHFCYAGDAEVSAQSISGKDESSSCSDVATGVLWIVDHCTRGDQTVAGFNSAAGNGNLIVGGANIRY</sequence>
<feature type="chain" id="PRO_5025612811" description="Ecp2 effector protein domain-containing protein" evidence="1">
    <location>
        <begin position="23"/>
        <end position="178"/>
    </location>
</feature>